<comment type="similarity">
    <text evidence="1">Belongs to the disease resistance NB-LRR family.</text>
</comment>
<feature type="domain" description="Disease resistance R13L4/SHOC-2-like LRR" evidence="10">
    <location>
        <begin position="616"/>
        <end position="696"/>
    </location>
</feature>
<reference evidence="11" key="1">
    <citation type="submission" date="2020-10" db="EMBL/GenBank/DDBJ databases">
        <authorList>
            <person name="Han B."/>
            <person name="Lu T."/>
            <person name="Zhao Q."/>
            <person name="Huang X."/>
            <person name="Zhao Y."/>
        </authorList>
    </citation>
    <scope>NUCLEOTIDE SEQUENCE</scope>
</reference>
<keyword evidence="2" id="KW-0433">Leucine-rich repeat</keyword>
<dbReference type="InterPro" id="IPR032675">
    <property type="entry name" value="LRR_dom_sf"/>
</dbReference>
<evidence type="ECO:0000256" key="6">
    <source>
        <dbReference type="ARBA" id="ARBA00023054"/>
    </source>
</evidence>
<dbReference type="PRINTS" id="PR00364">
    <property type="entry name" value="DISEASERSIST"/>
</dbReference>
<dbReference type="AlphaFoldDB" id="A0A811QHZ4"/>
<gene>
    <name evidence="11" type="ORF">NCGR_LOCUS39227</name>
</gene>
<proteinExistence type="inferred from homology"/>
<dbReference type="InterPro" id="IPR055414">
    <property type="entry name" value="LRR_R13L4/SHOC2-like"/>
</dbReference>
<dbReference type="InterPro" id="IPR044974">
    <property type="entry name" value="Disease_R_plants"/>
</dbReference>
<keyword evidence="6" id="KW-0175">Coiled coil</keyword>
<evidence type="ECO:0000256" key="5">
    <source>
        <dbReference type="ARBA" id="ARBA00022821"/>
    </source>
</evidence>
<feature type="domain" description="Disease resistance N-terminal" evidence="8">
    <location>
        <begin position="14"/>
        <end position="99"/>
    </location>
</feature>
<feature type="domain" description="NB-ARC" evidence="7">
    <location>
        <begin position="194"/>
        <end position="329"/>
    </location>
</feature>
<keyword evidence="12" id="KW-1185">Reference proteome</keyword>
<dbReference type="Gene3D" id="3.80.10.10">
    <property type="entry name" value="Ribonuclease Inhibitor"/>
    <property type="match status" value="1"/>
</dbReference>
<dbReference type="EMBL" id="CAJGYO010000010">
    <property type="protein sequence ID" value="CAD6255688.1"/>
    <property type="molecule type" value="Genomic_DNA"/>
</dbReference>
<evidence type="ECO:0000313" key="12">
    <source>
        <dbReference type="Proteomes" id="UP000604825"/>
    </source>
</evidence>
<dbReference type="Pfam" id="PF18052">
    <property type="entry name" value="Rx_N"/>
    <property type="match status" value="1"/>
</dbReference>
<dbReference type="InterPro" id="IPR041118">
    <property type="entry name" value="Rx_N"/>
</dbReference>
<dbReference type="InterPro" id="IPR036388">
    <property type="entry name" value="WH-like_DNA-bd_sf"/>
</dbReference>
<dbReference type="Gene3D" id="1.10.10.10">
    <property type="entry name" value="Winged helix-like DNA-binding domain superfamily/Winged helix DNA-binding domain"/>
    <property type="match status" value="1"/>
</dbReference>
<dbReference type="Gene3D" id="1.20.5.4130">
    <property type="match status" value="1"/>
</dbReference>
<dbReference type="Pfam" id="PF23598">
    <property type="entry name" value="LRR_14"/>
    <property type="match status" value="2"/>
</dbReference>
<evidence type="ECO:0000256" key="1">
    <source>
        <dbReference type="ARBA" id="ARBA00008894"/>
    </source>
</evidence>
<dbReference type="PANTHER" id="PTHR23155:SF1167">
    <property type="entry name" value="OS08G0412100 PROTEIN"/>
    <property type="match status" value="1"/>
</dbReference>
<evidence type="ECO:0000259" key="10">
    <source>
        <dbReference type="Pfam" id="PF23598"/>
    </source>
</evidence>
<dbReference type="GO" id="GO:0043531">
    <property type="term" value="F:ADP binding"/>
    <property type="evidence" value="ECO:0007669"/>
    <property type="project" value="InterPro"/>
</dbReference>
<evidence type="ECO:0000256" key="2">
    <source>
        <dbReference type="ARBA" id="ARBA00022614"/>
    </source>
</evidence>
<dbReference type="Pfam" id="PF23559">
    <property type="entry name" value="WHD_DRP"/>
    <property type="match status" value="1"/>
</dbReference>
<dbReference type="SUPFAM" id="SSF52058">
    <property type="entry name" value="L domain-like"/>
    <property type="match status" value="1"/>
</dbReference>
<dbReference type="PANTHER" id="PTHR23155">
    <property type="entry name" value="DISEASE RESISTANCE PROTEIN RP"/>
    <property type="match status" value="1"/>
</dbReference>
<dbReference type="Pfam" id="PF00931">
    <property type="entry name" value="NB-ARC"/>
    <property type="match status" value="1"/>
</dbReference>
<sequence>MEGAAAAVTAATGALGPVLAKLRALLVDGNSILDGRRETSEILSIKSELEAVYPLLMRLPEAEDPGAASKDWMGEARELFYDIEDAVEDYLLDLKRGDENRGITQPQATAKNPIAPDLKFLNLFRDIKMKLKEVKRRCSERLETPEANKMPTVVDPRARFLHKDASELVGMNRQKAKVMELLAGDDDMEGSVSQKLRMVWIVGFAGMGKTTLADLVYQAIGEQFQCRAFASFSPSSSSSTMDFLNDILRQVTDTTSTVPSHGTEVATEQYLIEQISSVLAKKRYLVIVDDIWKLREWKVIGSAFPENYVGSKIILTTRMKAVAEKCCTDAFIYELPGVHYHDAIKLTETAILKEREYDTRDIVAISLDELCRNIEYMSRGMPLALHCLSAEAADSVRQENYDGWNTWIKHVQDGFLSIRSLKPLADSLGLVYDSLPIHLKTCLLYCTTYPDFHSEKVLTEAQGIERQDLVRKWMAEGFVPRLEAAETYFDELVSRNLLLVHHTRQRFYQIQPLMLPFLVCKSKEANFVTRWLDDHGSAKRIRRLVIHQSDSVYDSETLTYSSMRRQHGSFSHVRSLIVCFRRSQHGPFIFDEGWHFVPSFKNQFPCFDNWIFKMLGHLRVLDLEQIINIGDDDLVRICKLLLLRYLGLKYCSGITVLPREIGRLQNLETLDISSTGVTDLPMEIGELWHLETLNVSNTRIREIPREIGKVQHLKTLNLSNTRVVELPWERSLLSNSVSVLVGYKNGPQLVKFPNGLHPIWLAWKNGTIASSARVMRRQDLSIMLFDHFGSSSGPLPVPGLKMSSRHTNIPQWVKEHLTDVSSLDIRICRLEEEDLKFLQQMPNLQVLALRLEILPREPISFTAGGFSKLESFLVDCRLPLVTFKQGAMPCLRHLEFKFYTGRASVHPIGITNLRSIQKVVFWCSKYYTSDCSGIAAMLKIVKEEAMEHPKRISLRINDSEEVFPEKGAEVSEENSINAATGSSAECGINTTLAASAIDHKGKAIQVSDYAYASSSRTTKIQEIEEAQE</sequence>
<feature type="domain" description="Disease resistance R13L4/SHOC-2-like LRR" evidence="10">
    <location>
        <begin position="804"/>
        <end position="951"/>
    </location>
</feature>
<evidence type="ECO:0000259" key="9">
    <source>
        <dbReference type="Pfam" id="PF23559"/>
    </source>
</evidence>
<keyword evidence="3" id="KW-0677">Repeat</keyword>
<evidence type="ECO:0000313" key="11">
    <source>
        <dbReference type="EMBL" id="CAD6255688.1"/>
    </source>
</evidence>
<keyword evidence="4" id="KW-0547">Nucleotide-binding</keyword>
<feature type="domain" description="Disease resistance protein winged helix" evidence="9">
    <location>
        <begin position="464"/>
        <end position="514"/>
    </location>
</feature>
<evidence type="ECO:0000259" key="7">
    <source>
        <dbReference type="Pfam" id="PF00931"/>
    </source>
</evidence>
<evidence type="ECO:0000256" key="4">
    <source>
        <dbReference type="ARBA" id="ARBA00022741"/>
    </source>
</evidence>
<dbReference type="OrthoDB" id="621089at2759"/>
<dbReference type="InterPro" id="IPR058922">
    <property type="entry name" value="WHD_DRP"/>
</dbReference>
<comment type="caution">
    <text evidence="11">The sequence shown here is derived from an EMBL/GenBank/DDBJ whole genome shotgun (WGS) entry which is preliminary data.</text>
</comment>
<dbReference type="InterPro" id="IPR002182">
    <property type="entry name" value="NB-ARC"/>
</dbReference>
<protein>
    <submittedName>
        <fullName evidence="11">Uncharacterized protein</fullName>
    </submittedName>
</protein>
<evidence type="ECO:0000259" key="8">
    <source>
        <dbReference type="Pfam" id="PF18052"/>
    </source>
</evidence>
<dbReference type="Gene3D" id="3.40.50.300">
    <property type="entry name" value="P-loop containing nucleotide triphosphate hydrolases"/>
    <property type="match status" value="1"/>
</dbReference>
<dbReference type="SUPFAM" id="SSF52540">
    <property type="entry name" value="P-loop containing nucleoside triphosphate hydrolases"/>
    <property type="match status" value="1"/>
</dbReference>
<name>A0A811QHZ4_9POAL</name>
<organism evidence="11 12">
    <name type="scientific">Miscanthus lutarioriparius</name>
    <dbReference type="NCBI Taxonomy" id="422564"/>
    <lineage>
        <taxon>Eukaryota</taxon>
        <taxon>Viridiplantae</taxon>
        <taxon>Streptophyta</taxon>
        <taxon>Embryophyta</taxon>
        <taxon>Tracheophyta</taxon>
        <taxon>Spermatophyta</taxon>
        <taxon>Magnoliopsida</taxon>
        <taxon>Liliopsida</taxon>
        <taxon>Poales</taxon>
        <taxon>Poaceae</taxon>
        <taxon>PACMAD clade</taxon>
        <taxon>Panicoideae</taxon>
        <taxon>Andropogonodae</taxon>
        <taxon>Andropogoneae</taxon>
        <taxon>Saccharinae</taxon>
        <taxon>Miscanthus</taxon>
    </lineage>
</organism>
<dbReference type="InterPro" id="IPR027417">
    <property type="entry name" value="P-loop_NTPase"/>
</dbReference>
<keyword evidence="5" id="KW-0611">Plant defense</keyword>
<accession>A0A811QHZ4</accession>
<dbReference type="GO" id="GO:0098542">
    <property type="term" value="P:defense response to other organism"/>
    <property type="evidence" value="ECO:0007669"/>
    <property type="project" value="TreeGrafter"/>
</dbReference>
<dbReference type="Proteomes" id="UP000604825">
    <property type="component" value="Unassembled WGS sequence"/>
</dbReference>
<evidence type="ECO:0000256" key="3">
    <source>
        <dbReference type="ARBA" id="ARBA00022737"/>
    </source>
</evidence>